<reference evidence="2" key="1">
    <citation type="submission" date="2020-03" db="EMBL/GenBank/DDBJ databases">
        <title>The deep terrestrial virosphere.</title>
        <authorList>
            <person name="Holmfeldt K."/>
            <person name="Nilsson E."/>
            <person name="Simone D."/>
            <person name="Lopez-Fernandez M."/>
            <person name="Wu X."/>
            <person name="de Brujin I."/>
            <person name="Lundin D."/>
            <person name="Andersson A."/>
            <person name="Bertilsson S."/>
            <person name="Dopson M."/>
        </authorList>
    </citation>
    <scope>NUCLEOTIDE SEQUENCE</scope>
    <source>
        <strain evidence="2">MM415B03657</strain>
    </source>
</reference>
<dbReference type="EMBL" id="MT143284">
    <property type="protein sequence ID" value="QJA95078.1"/>
    <property type="molecule type" value="Genomic_DNA"/>
</dbReference>
<organism evidence="2">
    <name type="scientific">viral metagenome</name>
    <dbReference type="NCBI Taxonomy" id="1070528"/>
    <lineage>
        <taxon>unclassified sequences</taxon>
        <taxon>metagenomes</taxon>
        <taxon>organismal metagenomes</taxon>
    </lineage>
</organism>
<evidence type="ECO:0000256" key="1">
    <source>
        <dbReference type="SAM" id="Coils"/>
    </source>
</evidence>
<protein>
    <submittedName>
        <fullName evidence="2">Uncharacterized protein</fullName>
    </submittedName>
</protein>
<proteinExistence type="predicted"/>
<evidence type="ECO:0000313" key="2">
    <source>
        <dbReference type="EMBL" id="QJA95078.1"/>
    </source>
</evidence>
<feature type="coiled-coil region" evidence="1">
    <location>
        <begin position="86"/>
        <end position="113"/>
    </location>
</feature>
<sequence length="270" mass="30966">MSKIQEAIKFLKELEWGQVTGSHHTCRWCGRYKVDGHANYCKFSMALVLLEVEPDEPPKTCYHIADEIVVLVNMLTDKISNQAGEFLRNQAEIERLKAELEAAKEGYDQLHIDFCNRGAELRTIDKQRNSIDWTRLEEWESYLRNSECRGRDMQEMFALSLYAVQKLRAFHRDNISDQILLESQPEEATFLRRLFHRCGDRIRPYPGVLCSKGDHGPEDDFDSITEISRLTAELAAKDKAISLLNSMVESGESHTEKSRAVLNQARGGGE</sequence>
<dbReference type="AlphaFoldDB" id="A0A6M3LQD7"/>
<keyword evidence="1" id="KW-0175">Coiled coil</keyword>
<accession>A0A6M3LQD7</accession>
<gene>
    <name evidence="2" type="ORF">MM415B03657_0003</name>
</gene>
<name>A0A6M3LQD7_9ZZZZ</name>